<dbReference type="Proteomes" id="UP001519460">
    <property type="component" value="Unassembled WGS sequence"/>
</dbReference>
<accession>A0ABD0KFJ3</accession>
<reference evidence="1 2" key="1">
    <citation type="journal article" date="2023" name="Sci. Data">
        <title>Genome assembly of the Korean intertidal mud-creeper Batillaria attramentaria.</title>
        <authorList>
            <person name="Patra A.K."/>
            <person name="Ho P.T."/>
            <person name="Jun S."/>
            <person name="Lee S.J."/>
            <person name="Kim Y."/>
            <person name="Won Y.J."/>
        </authorList>
    </citation>
    <scope>NUCLEOTIDE SEQUENCE [LARGE SCALE GENOMIC DNA]</scope>
    <source>
        <strain evidence="1">Wonlab-2016</strain>
    </source>
</reference>
<name>A0ABD0KFJ3_9CAEN</name>
<sequence length="183" mass="21100">MRPHNKARAPPIGCTSLKHFPARYPPDRFEGGYAPPARAVPPTQTARLLDWTTSYTHSYTQLNSEPVQLRASATELWSGKKIIFHRHAPDFGVKNQFSFQRQVPDFGVKNQFSFQRHARDFGVKNQFSFQRQAPDFGVKNQFSFQRHAPDFGVKNQFSFQRLAPDFVDENRFSAKGPVLNMRQ</sequence>
<dbReference type="AlphaFoldDB" id="A0ABD0KFJ3"/>
<protein>
    <submittedName>
        <fullName evidence="1">Uncharacterized protein</fullName>
    </submittedName>
</protein>
<keyword evidence="2" id="KW-1185">Reference proteome</keyword>
<comment type="caution">
    <text evidence="1">The sequence shown here is derived from an EMBL/GenBank/DDBJ whole genome shotgun (WGS) entry which is preliminary data.</text>
</comment>
<dbReference type="EMBL" id="JACVVK020000187">
    <property type="protein sequence ID" value="KAK7485910.1"/>
    <property type="molecule type" value="Genomic_DNA"/>
</dbReference>
<evidence type="ECO:0000313" key="1">
    <source>
        <dbReference type="EMBL" id="KAK7485910.1"/>
    </source>
</evidence>
<proteinExistence type="predicted"/>
<gene>
    <name evidence="1" type="ORF">BaRGS_00022905</name>
</gene>
<organism evidence="1 2">
    <name type="scientific">Batillaria attramentaria</name>
    <dbReference type="NCBI Taxonomy" id="370345"/>
    <lineage>
        <taxon>Eukaryota</taxon>
        <taxon>Metazoa</taxon>
        <taxon>Spiralia</taxon>
        <taxon>Lophotrochozoa</taxon>
        <taxon>Mollusca</taxon>
        <taxon>Gastropoda</taxon>
        <taxon>Caenogastropoda</taxon>
        <taxon>Sorbeoconcha</taxon>
        <taxon>Cerithioidea</taxon>
        <taxon>Batillariidae</taxon>
        <taxon>Batillaria</taxon>
    </lineage>
</organism>
<evidence type="ECO:0000313" key="2">
    <source>
        <dbReference type="Proteomes" id="UP001519460"/>
    </source>
</evidence>